<feature type="compositionally biased region" description="Low complexity" evidence="5">
    <location>
        <begin position="329"/>
        <end position="338"/>
    </location>
</feature>
<keyword evidence="1" id="KW-0479">Metal-binding</keyword>
<keyword evidence="8" id="KW-1185">Reference proteome</keyword>
<evidence type="ECO:0000256" key="1">
    <source>
        <dbReference type="ARBA" id="ARBA00022723"/>
    </source>
</evidence>
<dbReference type="CDD" id="cd16448">
    <property type="entry name" value="RING-H2"/>
    <property type="match status" value="1"/>
</dbReference>
<feature type="compositionally biased region" description="Low complexity" evidence="5">
    <location>
        <begin position="68"/>
        <end position="81"/>
    </location>
</feature>
<evidence type="ECO:0000313" key="8">
    <source>
        <dbReference type="Proteomes" id="UP000198341"/>
    </source>
</evidence>
<dbReference type="RefSeq" id="XP_007509536.1">
    <property type="nucleotide sequence ID" value="XM_007509474.1"/>
</dbReference>
<evidence type="ECO:0000259" key="6">
    <source>
        <dbReference type="PROSITE" id="PS50089"/>
    </source>
</evidence>
<name>K8EMY6_9CHLO</name>
<dbReference type="InterPro" id="IPR001841">
    <property type="entry name" value="Znf_RING"/>
</dbReference>
<dbReference type="GO" id="GO:0012505">
    <property type="term" value="C:endomembrane system"/>
    <property type="evidence" value="ECO:0007669"/>
    <property type="project" value="TreeGrafter"/>
</dbReference>
<keyword evidence="2 4" id="KW-0863">Zinc-finger</keyword>
<dbReference type="EMBL" id="FO082266">
    <property type="protein sequence ID" value="CCO19339.1"/>
    <property type="molecule type" value="Genomic_DNA"/>
</dbReference>
<evidence type="ECO:0000256" key="4">
    <source>
        <dbReference type="PROSITE-ProRule" id="PRU00175"/>
    </source>
</evidence>
<dbReference type="KEGG" id="bpg:Bathy13g01250"/>
<feature type="region of interest" description="Disordered" evidence="5">
    <location>
        <begin position="299"/>
        <end position="431"/>
    </location>
</feature>
<feature type="compositionally biased region" description="Low complexity" evidence="5">
    <location>
        <begin position="300"/>
        <end position="313"/>
    </location>
</feature>
<dbReference type="SUPFAM" id="SSF57850">
    <property type="entry name" value="RING/U-box"/>
    <property type="match status" value="1"/>
</dbReference>
<dbReference type="PANTHER" id="PTHR22763">
    <property type="entry name" value="RING ZINC FINGER PROTEIN"/>
    <property type="match status" value="1"/>
</dbReference>
<protein>
    <recommendedName>
        <fullName evidence="6">RING-type domain-containing protein</fullName>
    </recommendedName>
</protein>
<dbReference type="InterPro" id="IPR013083">
    <property type="entry name" value="Znf_RING/FYVE/PHD"/>
</dbReference>
<proteinExistence type="predicted"/>
<feature type="region of interest" description="Disordered" evidence="5">
    <location>
        <begin position="187"/>
        <end position="210"/>
    </location>
</feature>
<feature type="compositionally biased region" description="Low complexity" evidence="5">
    <location>
        <begin position="348"/>
        <end position="357"/>
    </location>
</feature>
<dbReference type="GO" id="GO:0043161">
    <property type="term" value="P:proteasome-mediated ubiquitin-dependent protein catabolic process"/>
    <property type="evidence" value="ECO:0007669"/>
    <property type="project" value="TreeGrafter"/>
</dbReference>
<feature type="domain" description="RING-type" evidence="6">
    <location>
        <begin position="159"/>
        <end position="242"/>
    </location>
</feature>
<dbReference type="InterPro" id="IPR050731">
    <property type="entry name" value="HRD1_E3_ubiq-ligases"/>
</dbReference>
<feature type="compositionally biased region" description="Polar residues" evidence="5">
    <location>
        <begin position="128"/>
        <end position="139"/>
    </location>
</feature>
<dbReference type="GeneID" id="19012077"/>
<feature type="region of interest" description="Disordered" evidence="5">
    <location>
        <begin position="120"/>
        <end position="151"/>
    </location>
</feature>
<keyword evidence="3" id="KW-0862">Zinc</keyword>
<dbReference type="AlphaFoldDB" id="K8EMY6"/>
<sequence length="431" mass="46247">MTAEEDTTTVAMTTKASESSSLFAVDDALHSRPNSHDELLDLLASSSFTPSRRGKKGEFESAQKLMMNTNNADTTPGTTTTEENDARTAASFSTSPSLSFQTPQNLSQLRTRARMSPPLLQMPGGIGNTSVSPRSSSNGSKGGSPFFSNLSSSPEREVCAICMCRLDDVESPRVSRADLASLVVSTATTTTDDGEDGKENETKQHQQRKKKEIYTLPCTHRFHRSCLGECRANDFSQCPMCRESLPGGLTPDHVRQMKAKMEQEDPDAARRAYAVQRNRAAREAVRAAALRRQMAAGVFSSSPTNSMSLSTPSQQPRTPLACPPGVGGTSPASASGSGEKVGGGTSVGGSLRRTSSGVASGDASTDKKPPLPPRGVPLNGGGDEAYNRHRRQRSNLTEQLAKAENLDEDEDDFDMDDLDMDLSQSQKSDYH</sequence>
<reference evidence="7 8" key="1">
    <citation type="submission" date="2011-10" db="EMBL/GenBank/DDBJ databases">
        <authorList>
            <person name="Genoscope - CEA"/>
        </authorList>
    </citation>
    <scope>NUCLEOTIDE SEQUENCE [LARGE SCALE GENOMIC DNA]</scope>
    <source>
        <strain evidence="7 8">RCC 1105</strain>
    </source>
</reference>
<dbReference type="Gene3D" id="3.30.40.10">
    <property type="entry name" value="Zinc/RING finger domain, C3HC4 (zinc finger)"/>
    <property type="match status" value="1"/>
</dbReference>
<accession>K8EMY6</accession>
<feature type="compositionally biased region" description="Polar residues" evidence="5">
    <location>
        <begin position="90"/>
        <end position="103"/>
    </location>
</feature>
<dbReference type="PROSITE" id="PS50089">
    <property type="entry name" value="ZF_RING_2"/>
    <property type="match status" value="1"/>
</dbReference>
<evidence type="ECO:0000256" key="3">
    <source>
        <dbReference type="ARBA" id="ARBA00022833"/>
    </source>
</evidence>
<organism evidence="7 8">
    <name type="scientific">Bathycoccus prasinos</name>
    <dbReference type="NCBI Taxonomy" id="41875"/>
    <lineage>
        <taxon>Eukaryota</taxon>
        <taxon>Viridiplantae</taxon>
        <taxon>Chlorophyta</taxon>
        <taxon>Mamiellophyceae</taxon>
        <taxon>Mamiellales</taxon>
        <taxon>Bathycoccaceae</taxon>
        <taxon>Bathycoccus</taxon>
    </lineage>
</organism>
<feature type="region of interest" description="Disordered" evidence="5">
    <location>
        <begin position="66"/>
        <end position="103"/>
    </location>
</feature>
<dbReference type="SMART" id="SM00184">
    <property type="entry name" value="RING"/>
    <property type="match status" value="1"/>
</dbReference>
<evidence type="ECO:0000313" key="7">
    <source>
        <dbReference type="EMBL" id="CCO19339.1"/>
    </source>
</evidence>
<gene>
    <name evidence="7" type="ordered locus">Bathy13g01250</name>
</gene>
<dbReference type="Proteomes" id="UP000198341">
    <property type="component" value="Chromosome 13"/>
</dbReference>
<feature type="compositionally biased region" description="Acidic residues" evidence="5">
    <location>
        <begin position="406"/>
        <end position="420"/>
    </location>
</feature>
<dbReference type="GO" id="GO:0008270">
    <property type="term" value="F:zinc ion binding"/>
    <property type="evidence" value="ECO:0007669"/>
    <property type="project" value="UniProtKB-KW"/>
</dbReference>
<evidence type="ECO:0000256" key="5">
    <source>
        <dbReference type="SAM" id="MobiDB-lite"/>
    </source>
</evidence>
<dbReference type="GO" id="GO:0061630">
    <property type="term" value="F:ubiquitin protein ligase activity"/>
    <property type="evidence" value="ECO:0007669"/>
    <property type="project" value="TreeGrafter"/>
</dbReference>
<evidence type="ECO:0000256" key="2">
    <source>
        <dbReference type="ARBA" id="ARBA00022771"/>
    </source>
</evidence>